<organism evidence="2 3">
    <name type="scientific">Magnusiomyces paraingens</name>
    <dbReference type="NCBI Taxonomy" id="2606893"/>
    <lineage>
        <taxon>Eukaryota</taxon>
        <taxon>Fungi</taxon>
        <taxon>Dikarya</taxon>
        <taxon>Ascomycota</taxon>
        <taxon>Saccharomycotina</taxon>
        <taxon>Dipodascomycetes</taxon>
        <taxon>Dipodascales</taxon>
        <taxon>Dipodascaceae</taxon>
        <taxon>Magnusiomyces</taxon>
    </lineage>
</organism>
<evidence type="ECO:0000313" key="3">
    <source>
        <dbReference type="Proteomes" id="UP000398389"/>
    </source>
</evidence>
<feature type="region of interest" description="Disordered" evidence="1">
    <location>
        <begin position="1"/>
        <end position="31"/>
    </location>
</feature>
<gene>
    <name evidence="2" type="ORF">SAPINGB_P005788</name>
</gene>
<feature type="region of interest" description="Disordered" evidence="1">
    <location>
        <begin position="53"/>
        <end position="82"/>
    </location>
</feature>
<dbReference type="GeneID" id="43584602"/>
<feature type="compositionally biased region" description="Acidic residues" evidence="1">
    <location>
        <begin position="8"/>
        <end position="17"/>
    </location>
</feature>
<dbReference type="RefSeq" id="XP_031856393.1">
    <property type="nucleotide sequence ID" value="XM_032000502.1"/>
</dbReference>
<sequence length="202" mass="22868">MKLVDYSSDSEQEEEQEEKQKQVKSTLPAKSLQGKILNNDNINDDSCLIPAATNNSSLIPNNKPISSIIDDDTKYSNPSSDDDARTMIRQLTKPNSSYTCNNNQTSKSSRIYQLAQLKSPKYRSNKPLVHIHTRMAATQLDMLRPGWADEQLAQSYGLDFYTNATTFSKVLPQASQLPTLQQLQVQSRQKPRTRIEFLAKKN</sequence>
<dbReference type="AlphaFoldDB" id="A0A5E8C1L5"/>
<protein>
    <submittedName>
        <fullName evidence="2">Uncharacterized protein</fullName>
    </submittedName>
</protein>
<feature type="compositionally biased region" description="Polar residues" evidence="1">
    <location>
        <begin position="53"/>
        <end position="65"/>
    </location>
</feature>
<reference evidence="2 3" key="1">
    <citation type="submission" date="2019-09" db="EMBL/GenBank/DDBJ databases">
        <authorList>
            <person name="Brejova B."/>
        </authorList>
    </citation>
    <scope>NUCLEOTIDE SEQUENCE [LARGE SCALE GENOMIC DNA]</scope>
</reference>
<evidence type="ECO:0000313" key="2">
    <source>
        <dbReference type="EMBL" id="VVT57624.1"/>
    </source>
</evidence>
<dbReference type="Proteomes" id="UP000398389">
    <property type="component" value="Unassembled WGS sequence"/>
</dbReference>
<dbReference type="EMBL" id="CABVLU010000005">
    <property type="protein sequence ID" value="VVT57624.1"/>
    <property type="molecule type" value="Genomic_DNA"/>
</dbReference>
<keyword evidence="3" id="KW-1185">Reference proteome</keyword>
<proteinExistence type="predicted"/>
<name>A0A5E8C1L5_9ASCO</name>
<evidence type="ECO:0000256" key="1">
    <source>
        <dbReference type="SAM" id="MobiDB-lite"/>
    </source>
</evidence>
<accession>A0A5E8C1L5</accession>